<comment type="caution">
    <text evidence="2">The sequence shown here is derived from an EMBL/GenBank/DDBJ whole genome shotgun (WGS) entry which is preliminary data.</text>
</comment>
<name>A0ABD5NFZ6_9EURY</name>
<keyword evidence="1" id="KW-1133">Transmembrane helix</keyword>
<evidence type="ECO:0000313" key="2">
    <source>
        <dbReference type="EMBL" id="MFC3478262.1"/>
    </source>
</evidence>
<feature type="transmembrane region" description="Helical" evidence="1">
    <location>
        <begin position="83"/>
        <end position="103"/>
    </location>
</feature>
<evidence type="ECO:0008006" key="4">
    <source>
        <dbReference type="Google" id="ProtNLM"/>
    </source>
</evidence>
<dbReference type="Proteomes" id="UP001595660">
    <property type="component" value="Unassembled WGS sequence"/>
</dbReference>
<dbReference type="GeneID" id="69118731"/>
<gene>
    <name evidence="2" type="ORF">ACFOKC_11080</name>
</gene>
<feature type="transmembrane region" description="Helical" evidence="1">
    <location>
        <begin position="48"/>
        <end position="71"/>
    </location>
</feature>
<keyword evidence="1" id="KW-0472">Membrane</keyword>
<keyword evidence="3" id="KW-1185">Reference proteome</keyword>
<sequence>MSLAATPAQSLRPGVLAVPLAVWLVMAVLAVANGVFRETVLIPRMDDYLAHVLSTLLLVAMILAVTAAYFWTTATAYTDLELLAVGAAWTVATVGFEFLVGYAEGTPVSVTLGQYDVFAGQVWILVPLALFVSPYLFGRVLSA</sequence>
<dbReference type="AlphaFoldDB" id="A0ABD5NFZ6"/>
<feature type="transmembrane region" description="Helical" evidence="1">
    <location>
        <begin position="115"/>
        <end position="137"/>
    </location>
</feature>
<feature type="transmembrane region" description="Helical" evidence="1">
    <location>
        <begin position="16"/>
        <end position="36"/>
    </location>
</feature>
<accession>A0ABD5NFZ6</accession>
<keyword evidence="1" id="KW-0812">Transmembrane</keyword>
<evidence type="ECO:0000256" key="1">
    <source>
        <dbReference type="SAM" id="Phobius"/>
    </source>
</evidence>
<evidence type="ECO:0000313" key="3">
    <source>
        <dbReference type="Proteomes" id="UP001595660"/>
    </source>
</evidence>
<reference evidence="2 3" key="1">
    <citation type="journal article" date="2019" name="Int. J. Syst. Evol. Microbiol.">
        <title>The Global Catalogue of Microorganisms (GCM) 10K type strain sequencing project: providing services to taxonomists for standard genome sequencing and annotation.</title>
        <authorList>
            <consortium name="The Broad Institute Genomics Platform"/>
            <consortium name="The Broad Institute Genome Sequencing Center for Infectious Disease"/>
            <person name="Wu L."/>
            <person name="Ma J."/>
        </authorList>
    </citation>
    <scope>NUCLEOTIDE SEQUENCE [LARGE SCALE GENOMIC DNA]</scope>
    <source>
        <strain evidence="2 3">CGMCC 1.12562</strain>
    </source>
</reference>
<proteinExistence type="predicted"/>
<dbReference type="EMBL" id="JBHRWN010000002">
    <property type="protein sequence ID" value="MFC3478262.1"/>
    <property type="molecule type" value="Genomic_DNA"/>
</dbReference>
<dbReference type="RefSeq" id="WP_232570625.1">
    <property type="nucleotide sequence ID" value="NZ_CP089466.1"/>
</dbReference>
<organism evidence="2 3">
    <name type="scientific">Halobacterium litoreum</name>
    <dbReference type="NCBI Taxonomy" id="2039234"/>
    <lineage>
        <taxon>Archaea</taxon>
        <taxon>Methanobacteriati</taxon>
        <taxon>Methanobacteriota</taxon>
        <taxon>Stenosarchaea group</taxon>
        <taxon>Halobacteria</taxon>
        <taxon>Halobacteriales</taxon>
        <taxon>Halobacteriaceae</taxon>
        <taxon>Halobacterium</taxon>
    </lineage>
</organism>
<protein>
    <recommendedName>
        <fullName evidence="4">Lycopene cyclase domain-containing protein</fullName>
    </recommendedName>
</protein>